<dbReference type="PANTHER" id="PTHR30413:SF8">
    <property type="entry name" value="TRANSPORT PERMEASE PROTEIN"/>
    <property type="match status" value="1"/>
</dbReference>
<dbReference type="EMBL" id="ADLK01000012">
    <property type="protein sequence ID" value="KMW22056.1"/>
    <property type="molecule type" value="Genomic_DNA"/>
</dbReference>
<dbReference type="GO" id="GO:0005886">
    <property type="term" value="C:plasma membrane"/>
    <property type="evidence" value="ECO:0007669"/>
    <property type="project" value="UniProtKB-SubCell"/>
</dbReference>
<organism evidence="11 12">
    <name type="scientific">[Clostridium] citroniae WAL-19142</name>
    <dbReference type="NCBI Taxonomy" id="742734"/>
    <lineage>
        <taxon>Bacteria</taxon>
        <taxon>Bacillati</taxon>
        <taxon>Bacillota</taxon>
        <taxon>Clostridia</taxon>
        <taxon>Lachnospirales</taxon>
        <taxon>Lachnospiraceae</taxon>
        <taxon>Enterocloster</taxon>
    </lineage>
</organism>
<dbReference type="InterPro" id="IPR047817">
    <property type="entry name" value="ABC2_TM_bact-type"/>
</dbReference>
<dbReference type="PATRIC" id="fig|742734.4.peg.136"/>
<dbReference type="Pfam" id="PF01061">
    <property type="entry name" value="ABC2_membrane"/>
    <property type="match status" value="1"/>
</dbReference>
<dbReference type="Proteomes" id="UP000037392">
    <property type="component" value="Unassembled WGS sequence"/>
</dbReference>
<dbReference type="PANTHER" id="PTHR30413">
    <property type="entry name" value="INNER MEMBRANE TRANSPORT PERMEASE"/>
    <property type="match status" value="1"/>
</dbReference>
<feature type="transmembrane region" description="Helical" evidence="9">
    <location>
        <begin position="235"/>
        <end position="256"/>
    </location>
</feature>
<evidence type="ECO:0000313" key="11">
    <source>
        <dbReference type="EMBL" id="KMW22056.1"/>
    </source>
</evidence>
<dbReference type="RefSeq" id="WP_048928984.1">
    <property type="nucleotide sequence ID" value="NZ_KQ235875.1"/>
</dbReference>
<comment type="similarity">
    <text evidence="2 9">Belongs to the ABC-2 integral membrane protein family.</text>
</comment>
<dbReference type="OrthoDB" id="9786910at2"/>
<comment type="caution">
    <text evidence="11">The sequence shown here is derived from an EMBL/GenBank/DDBJ whole genome shotgun (WGS) entry which is preliminary data.</text>
</comment>
<keyword evidence="6 9" id="KW-0812">Transmembrane</keyword>
<feature type="transmembrane region" description="Helical" evidence="9">
    <location>
        <begin position="121"/>
        <end position="138"/>
    </location>
</feature>
<evidence type="ECO:0000256" key="2">
    <source>
        <dbReference type="ARBA" id="ARBA00007783"/>
    </source>
</evidence>
<evidence type="ECO:0000256" key="9">
    <source>
        <dbReference type="RuleBase" id="RU361157"/>
    </source>
</evidence>
<keyword evidence="7 9" id="KW-1133">Transmembrane helix</keyword>
<feature type="transmembrane region" description="Helical" evidence="9">
    <location>
        <begin position="179"/>
        <end position="198"/>
    </location>
</feature>
<evidence type="ECO:0000256" key="3">
    <source>
        <dbReference type="ARBA" id="ARBA00022448"/>
    </source>
</evidence>
<dbReference type="PROSITE" id="PS51012">
    <property type="entry name" value="ABC_TM2"/>
    <property type="match status" value="1"/>
</dbReference>
<keyword evidence="8 9" id="KW-0472">Membrane</keyword>
<keyword evidence="3 9" id="KW-0813">Transport</keyword>
<feature type="transmembrane region" description="Helical" evidence="9">
    <location>
        <begin position="144"/>
        <end position="167"/>
    </location>
</feature>
<evidence type="ECO:0000256" key="7">
    <source>
        <dbReference type="ARBA" id="ARBA00022989"/>
    </source>
</evidence>
<evidence type="ECO:0000259" key="10">
    <source>
        <dbReference type="PROSITE" id="PS51012"/>
    </source>
</evidence>
<gene>
    <name evidence="11" type="ORF">HMPREF9470_00130</name>
</gene>
<evidence type="ECO:0000256" key="1">
    <source>
        <dbReference type="ARBA" id="ARBA00004429"/>
    </source>
</evidence>
<dbReference type="GeneID" id="93163614"/>
<dbReference type="GO" id="GO:0140359">
    <property type="term" value="F:ABC-type transporter activity"/>
    <property type="evidence" value="ECO:0007669"/>
    <property type="project" value="InterPro"/>
</dbReference>
<sequence>MKNVINLFHRRLINSWQYRDLLKQLVTRDIKLKYRRSFLGYVWSVLNPLLIMIVMAIVFSTMFKRDIENFPVYLFTGQIMFNFMNTSTHQAIFSITGNSALLKKTYVPKYIFTVSKITSGLVDFFFSLGALILVMIATKARFTPYLLLIPFVALQLYVFCIGLGMFLAQANVFFRDIQYIYNAVTTAWMYLTPIFYPIDLLPANVMWMVKHLNPMYFYVGQFRDIVYYGRMPGHIIVFAGCFTAIAMLIIGVRSFLKTQNNFILYI</sequence>
<dbReference type="GO" id="GO:0015920">
    <property type="term" value="P:lipopolysaccharide transport"/>
    <property type="evidence" value="ECO:0007669"/>
    <property type="project" value="TreeGrafter"/>
</dbReference>
<feature type="transmembrane region" description="Helical" evidence="9">
    <location>
        <begin position="38"/>
        <end position="59"/>
    </location>
</feature>
<proteinExistence type="inferred from homology"/>
<feature type="domain" description="ABC transmembrane type-2" evidence="10">
    <location>
        <begin position="39"/>
        <end position="258"/>
    </location>
</feature>
<comment type="subcellular location">
    <subcellularLocation>
        <location evidence="1">Cell inner membrane</location>
        <topology evidence="1">Multi-pass membrane protein</topology>
    </subcellularLocation>
    <subcellularLocation>
        <location evidence="9">Cell membrane</location>
        <topology evidence="9">Multi-pass membrane protein</topology>
    </subcellularLocation>
</comment>
<dbReference type="InterPro" id="IPR013525">
    <property type="entry name" value="ABC2_TM"/>
</dbReference>
<feature type="transmembrane region" description="Helical" evidence="9">
    <location>
        <begin position="79"/>
        <end position="101"/>
    </location>
</feature>
<keyword evidence="4 9" id="KW-1003">Cell membrane</keyword>
<evidence type="ECO:0000256" key="4">
    <source>
        <dbReference type="ARBA" id="ARBA00022475"/>
    </source>
</evidence>
<evidence type="ECO:0000256" key="8">
    <source>
        <dbReference type="ARBA" id="ARBA00023136"/>
    </source>
</evidence>
<dbReference type="AlphaFoldDB" id="A0A0J9CCA5"/>
<evidence type="ECO:0000256" key="6">
    <source>
        <dbReference type="ARBA" id="ARBA00022692"/>
    </source>
</evidence>
<name>A0A0J9CCA5_9FIRM</name>
<evidence type="ECO:0000313" key="12">
    <source>
        <dbReference type="Proteomes" id="UP000037392"/>
    </source>
</evidence>
<protein>
    <recommendedName>
        <fullName evidence="9">Transport permease protein</fullName>
    </recommendedName>
</protein>
<evidence type="ECO:0000256" key="5">
    <source>
        <dbReference type="ARBA" id="ARBA00022519"/>
    </source>
</evidence>
<keyword evidence="5" id="KW-0997">Cell inner membrane</keyword>
<accession>A0A0J9CCA5</accession>
<reference evidence="11 12" key="1">
    <citation type="submission" date="2011-04" db="EMBL/GenBank/DDBJ databases">
        <title>The Genome Sequence of Clostridium citroniae WAL-19142.</title>
        <authorList>
            <consortium name="The Broad Institute Genome Sequencing Platform"/>
            <person name="Earl A."/>
            <person name="Ward D."/>
            <person name="Feldgarden M."/>
            <person name="Gevers D."/>
            <person name="Warren Y.A."/>
            <person name="Tyrrell K.L."/>
            <person name="Citron D.M."/>
            <person name="Goldstein E.J."/>
            <person name="Daigneault M."/>
            <person name="Allen-Vercoe E."/>
            <person name="Young S.K."/>
            <person name="Zeng Q."/>
            <person name="Gargeya S."/>
            <person name="Fitzgerald M."/>
            <person name="Haas B."/>
            <person name="Abouelleil A."/>
            <person name="Alvarado L."/>
            <person name="Arachchi H.M."/>
            <person name="Berlin A."/>
            <person name="Brown A."/>
            <person name="Chapman S.B."/>
            <person name="Chen Z."/>
            <person name="Dunbar C."/>
            <person name="Freedman E."/>
            <person name="Gearin G."/>
            <person name="Gellesch M."/>
            <person name="Goldberg J."/>
            <person name="Griggs A."/>
            <person name="Gujja S."/>
            <person name="Heilman E.R."/>
            <person name="Heiman D."/>
            <person name="Howarth C."/>
            <person name="Larson L."/>
            <person name="Lui A."/>
            <person name="MacDonald P.J."/>
            <person name="Mehta T."/>
            <person name="Montmayeur A."/>
            <person name="Murphy C."/>
            <person name="Neiman D."/>
            <person name="Pearson M."/>
            <person name="Priest M."/>
            <person name="Roberts A."/>
            <person name="Saif S."/>
            <person name="Shea T."/>
            <person name="Shenoy N."/>
            <person name="Sisk P."/>
            <person name="Stolte C."/>
            <person name="Sykes S."/>
            <person name="White J."/>
            <person name="Yandava C."/>
            <person name="Wortman J."/>
            <person name="Nusbaum C."/>
            <person name="Birren B."/>
        </authorList>
    </citation>
    <scope>NUCLEOTIDE SEQUENCE [LARGE SCALE GENOMIC DNA]</scope>
    <source>
        <strain evidence="11 12">WAL-19142</strain>
    </source>
</reference>